<dbReference type="SUPFAM" id="SSF49899">
    <property type="entry name" value="Concanavalin A-like lectins/glucanases"/>
    <property type="match status" value="1"/>
</dbReference>
<dbReference type="GO" id="GO:0016829">
    <property type="term" value="F:lyase activity"/>
    <property type="evidence" value="ECO:0007669"/>
    <property type="project" value="UniProtKB-KW"/>
</dbReference>
<dbReference type="Pfam" id="PF08787">
    <property type="entry name" value="Alginate_lyase2"/>
    <property type="match status" value="1"/>
</dbReference>
<dbReference type="Pfam" id="PF05345">
    <property type="entry name" value="He_PIG"/>
    <property type="match status" value="1"/>
</dbReference>
<sequence>MNNNLVVAPSKRSYAAAIGAAVTGSLLSFTSQAELRPELAPGGNFALENWSLTLPVDEEGNNQGRAQTLYPDRLSGPQGYTSPYFRTDTDGAMTFWVPANGALSARADYARAELRQMIDPSSNAVNWDNQGRAHLDARLRVLQAPVSNGLVAVGQIHAYEAMPLVTLYYQYDMDAQSGRLMARVKESPEGAEEPKRYNLAEGIQLGQAFVYRLGMARNRDGVAEVSISINGAPAIQVPLDPAWDSRTFYFKAGAFLNSRNDNSEDGALVKFYRLATSHPAAGLHITQLSALPPASVGTPYSVQLESRGGVGGTTWRLVSGFPPAGLTLGSDGVLSGEPQNATSIPDDFTAQIRDANGNTVSKKFSIVINP</sequence>
<accession>A0A1G7F4X1</accession>
<protein>
    <submittedName>
        <fullName evidence="2">Alginate lyase</fullName>
    </submittedName>
</protein>
<dbReference type="InterPro" id="IPR013783">
    <property type="entry name" value="Ig-like_fold"/>
</dbReference>
<organism evidence="2 3">
    <name type="scientific">Ectopseudomonas alcaliphila</name>
    <dbReference type="NCBI Taxonomy" id="101564"/>
    <lineage>
        <taxon>Bacteria</taxon>
        <taxon>Pseudomonadati</taxon>
        <taxon>Pseudomonadota</taxon>
        <taxon>Gammaproteobacteria</taxon>
        <taxon>Pseudomonadales</taxon>
        <taxon>Pseudomonadaceae</taxon>
        <taxon>Ectopseudomonas</taxon>
    </lineage>
</organism>
<evidence type="ECO:0000259" key="1">
    <source>
        <dbReference type="Pfam" id="PF08787"/>
    </source>
</evidence>
<dbReference type="InterPro" id="IPR013320">
    <property type="entry name" value="ConA-like_dom_sf"/>
</dbReference>
<dbReference type="Proteomes" id="UP000182413">
    <property type="component" value="Unassembled WGS sequence"/>
</dbReference>
<keyword evidence="2" id="KW-0456">Lyase</keyword>
<dbReference type="Gene3D" id="2.60.40.10">
    <property type="entry name" value="Immunoglobulins"/>
    <property type="match status" value="1"/>
</dbReference>
<name>A0A1G7F4X1_9GAMM</name>
<reference evidence="2 3" key="1">
    <citation type="submission" date="2016-10" db="EMBL/GenBank/DDBJ databases">
        <authorList>
            <person name="de Groot N.N."/>
        </authorList>
    </citation>
    <scope>NUCLEOTIDE SEQUENCE [LARGE SCALE GENOMIC DNA]</scope>
    <source>
        <strain evidence="2 3">JCM 10630</strain>
    </source>
</reference>
<proteinExistence type="predicted"/>
<dbReference type="InterPro" id="IPR014895">
    <property type="entry name" value="Alginate_lyase_2"/>
</dbReference>
<dbReference type="Gene3D" id="2.60.120.200">
    <property type="match status" value="1"/>
</dbReference>
<dbReference type="OrthoDB" id="1113844at2"/>
<evidence type="ECO:0000313" key="2">
    <source>
        <dbReference type="EMBL" id="SDE70939.1"/>
    </source>
</evidence>
<dbReference type="AlphaFoldDB" id="A0A1G7F4X1"/>
<dbReference type="EMBL" id="FNAE01000003">
    <property type="protein sequence ID" value="SDE70939.1"/>
    <property type="molecule type" value="Genomic_DNA"/>
</dbReference>
<gene>
    <name evidence="2" type="ORF">SAMN05216575_103516</name>
</gene>
<evidence type="ECO:0000313" key="3">
    <source>
        <dbReference type="Proteomes" id="UP000182413"/>
    </source>
</evidence>
<feature type="domain" description="Alginate lyase 2" evidence="1">
    <location>
        <begin position="45"/>
        <end position="278"/>
    </location>
</feature>